<accession>A0ACC7M1P7</accession>
<evidence type="ECO:0000313" key="2">
    <source>
        <dbReference type="Proteomes" id="UP001615411"/>
    </source>
</evidence>
<dbReference type="EMBL" id="JBIUGF010000077">
    <property type="protein sequence ID" value="MFJ1340429.1"/>
    <property type="molecule type" value="Genomic_DNA"/>
</dbReference>
<name>A0ACC7M1P7_9PSED</name>
<proteinExistence type="predicted"/>
<organism evidence="1 2">
    <name type="scientific">Pseudomonas caricapapayae</name>
    <dbReference type="NCBI Taxonomy" id="46678"/>
    <lineage>
        <taxon>Bacteria</taxon>
        <taxon>Pseudomonadati</taxon>
        <taxon>Pseudomonadota</taxon>
        <taxon>Gammaproteobacteria</taxon>
        <taxon>Pseudomonadales</taxon>
        <taxon>Pseudomonadaceae</taxon>
        <taxon>Pseudomonas</taxon>
    </lineage>
</organism>
<keyword evidence="2" id="KW-1185">Reference proteome</keyword>
<reference evidence="1" key="1">
    <citation type="submission" date="2024-10" db="EMBL/GenBank/DDBJ databases">
        <title>Aeromonas and Pseudomonas from the Cagarras Archipelago, Rio de Janeiro, Brazil.</title>
        <authorList>
            <person name="Canellas A.L.B."/>
            <person name="Laport M.S."/>
        </authorList>
    </citation>
    <scope>NUCLEOTIDE SEQUENCE</scope>
    <source>
        <strain evidence="1">ACP-7</strain>
    </source>
</reference>
<dbReference type="Proteomes" id="UP001615411">
    <property type="component" value="Unassembled WGS sequence"/>
</dbReference>
<comment type="caution">
    <text evidence="1">The sequence shown here is derived from an EMBL/GenBank/DDBJ whole genome shotgun (WGS) entry which is preliminary data.</text>
</comment>
<gene>
    <name evidence="1" type="ORF">ACIKP7_20100</name>
</gene>
<sequence length="124" mass="13587">MSHIPLGLISLLVVAPTIFLAMWLFYMIHAFTEKAESLLPNSSFVEGLRSTYEHAGLIGKAVRNGVLTLALMMPNTFARKGLLDIAEAKNFPHGLKYMLFASWGLAFAFLAAGVALGVYLETLR</sequence>
<protein>
    <submittedName>
        <fullName evidence="1">Uncharacterized protein</fullName>
    </submittedName>
</protein>
<evidence type="ECO:0000313" key="1">
    <source>
        <dbReference type="EMBL" id="MFJ1340429.1"/>
    </source>
</evidence>